<sequence>MINQHDIYVKAAASAKIGIWKIDIKANTVYWDAVTKKILEVSQDFEPIRGYAINFFSEGEVRTRFEKNIKKAVEEGVSFDEKFQITTAKNNPKYVECVCQVEFKNGEPTHLIGTFQDITKEQNLIHKLELSVEKFSSIFSSANDAIIIIDSATGIITDCNARSYELSGYDCSELLGLHNSELFPPDKRKGIRRFLANQLKKDTHFVNETYLKTKNNTVIPVEVASGKKFIVDNHTYLVCFFRNISDRKNVEANLNMLSLVASETTDTIVIANAQGKAIWANNAYLELTGLSLEEVLDERPGYMSKGPETDPEATAKMRKAIQNKESIKITILNYNKKKEKYWFELNITTVFDNENNFINFVGVGRDVTQRIEKEIELKNLLEVTSQQNSKLYNFAHIVSHNIRSHSSNLEMVVDIIENSKTIEEKLSYFDLFKEGTAKLSETIEYLNEIITIQQKTNVEKITISLKDEIQKTKMALRLAIKESEISIIDTIPDNLMVKVVPAYLDSILLNLFTNAIKYKSPKRKAFLEINYEINESQTIISFKDNGLGLDLKKNGHKLFGMYKTFHGNEDAKGIGLYITKNQIEAMDGKIEVESKLDCGSTFKIFINEK</sequence>
<dbReference type="PROSITE" id="PS50112">
    <property type="entry name" value="PAS"/>
    <property type="match status" value="2"/>
</dbReference>
<dbReference type="PROSITE" id="PS50109">
    <property type="entry name" value="HIS_KIN"/>
    <property type="match status" value="1"/>
</dbReference>
<name>A0A1H4BCB2_9FLAO</name>
<dbReference type="OrthoDB" id="5522855at2"/>
<dbReference type="NCBIfam" id="TIGR00229">
    <property type="entry name" value="sensory_box"/>
    <property type="match status" value="2"/>
</dbReference>
<dbReference type="SMART" id="SM00091">
    <property type="entry name" value="PAS"/>
    <property type="match status" value="3"/>
</dbReference>
<dbReference type="EC" id="2.7.13.3" evidence="2"/>
<dbReference type="SMART" id="SM00086">
    <property type="entry name" value="PAC"/>
    <property type="match status" value="3"/>
</dbReference>
<evidence type="ECO:0000256" key="4">
    <source>
        <dbReference type="ARBA" id="ARBA00022679"/>
    </source>
</evidence>
<dbReference type="RefSeq" id="WP_091087623.1">
    <property type="nucleotide sequence ID" value="NZ_FNRD01000004.1"/>
</dbReference>
<dbReference type="InterPro" id="IPR000700">
    <property type="entry name" value="PAS-assoc_C"/>
</dbReference>
<evidence type="ECO:0000259" key="6">
    <source>
        <dbReference type="PROSITE" id="PS50109"/>
    </source>
</evidence>
<dbReference type="InterPro" id="IPR001610">
    <property type="entry name" value="PAC"/>
</dbReference>
<dbReference type="InterPro" id="IPR000014">
    <property type="entry name" value="PAS"/>
</dbReference>
<dbReference type="STRING" id="150146.SAMN05443667_104290"/>
<comment type="catalytic activity">
    <reaction evidence="1">
        <text>ATP + protein L-histidine = ADP + protein N-phospho-L-histidine.</text>
        <dbReference type="EC" id="2.7.13.3"/>
    </reaction>
</comment>
<dbReference type="GO" id="GO:0004673">
    <property type="term" value="F:protein histidine kinase activity"/>
    <property type="evidence" value="ECO:0007669"/>
    <property type="project" value="UniProtKB-EC"/>
</dbReference>
<dbReference type="PANTHER" id="PTHR43304:SF1">
    <property type="entry name" value="PAC DOMAIN-CONTAINING PROTEIN"/>
    <property type="match status" value="1"/>
</dbReference>
<dbReference type="InterPro" id="IPR035965">
    <property type="entry name" value="PAS-like_dom_sf"/>
</dbReference>
<dbReference type="SMART" id="SM00387">
    <property type="entry name" value="HATPase_c"/>
    <property type="match status" value="1"/>
</dbReference>
<evidence type="ECO:0000259" key="8">
    <source>
        <dbReference type="PROSITE" id="PS50113"/>
    </source>
</evidence>
<dbReference type="CDD" id="cd00130">
    <property type="entry name" value="PAS"/>
    <property type="match status" value="2"/>
</dbReference>
<evidence type="ECO:0000259" key="7">
    <source>
        <dbReference type="PROSITE" id="PS50112"/>
    </source>
</evidence>
<dbReference type="EMBL" id="FNRD01000004">
    <property type="protein sequence ID" value="SEA45813.1"/>
    <property type="molecule type" value="Genomic_DNA"/>
</dbReference>
<dbReference type="InterPro" id="IPR004358">
    <property type="entry name" value="Sig_transdc_His_kin-like_C"/>
</dbReference>
<dbReference type="AlphaFoldDB" id="A0A1H4BCB2"/>
<evidence type="ECO:0000313" key="9">
    <source>
        <dbReference type="EMBL" id="SEA45813.1"/>
    </source>
</evidence>
<protein>
    <recommendedName>
        <fullName evidence="2">histidine kinase</fullName>
        <ecNumber evidence="2">2.7.13.3</ecNumber>
    </recommendedName>
</protein>
<keyword evidence="10" id="KW-1185">Reference proteome</keyword>
<keyword evidence="3" id="KW-0597">Phosphoprotein</keyword>
<evidence type="ECO:0000256" key="5">
    <source>
        <dbReference type="ARBA" id="ARBA00022777"/>
    </source>
</evidence>
<dbReference type="PANTHER" id="PTHR43304">
    <property type="entry name" value="PHYTOCHROME-LIKE PROTEIN CPH1"/>
    <property type="match status" value="1"/>
</dbReference>
<feature type="domain" description="Histidine kinase" evidence="6">
    <location>
        <begin position="397"/>
        <end position="609"/>
    </location>
</feature>
<dbReference type="InterPro" id="IPR005467">
    <property type="entry name" value="His_kinase_dom"/>
</dbReference>
<feature type="domain" description="PAS" evidence="7">
    <location>
        <begin position="131"/>
        <end position="202"/>
    </location>
</feature>
<dbReference type="PROSITE" id="PS50113">
    <property type="entry name" value="PAC"/>
    <property type="match status" value="1"/>
</dbReference>
<dbReference type="InterPro" id="IPR003594">
    <property type="entry name" value="HATPase_dom"/>
</dbReference>
<reference evidence="10" key="1">
    <citation type="submission" date="2016-10" db="EMBL/GenBank/DDBJ databases">
        <authorList>
            <person name="Varghese N."/>
            <person name="Submissions S."/>
        </authorList>
    </citation>
    <scope>NUCLEOTIDE SEQUENCE [LARGE SCALE GENOMIC DNA]</scope>
    <source>
        <strain evidence="10">DSM 22376</strain>
    </source>
</reference>
<evidence type="ECO:0000313" key="10">
    <source>
        <dbReference type="Proteomes" id="UP000198951"/>
    </source>
</evidence>
<gene>
    <name evidence="9" type="ORF">SAMN05443667_104290</name>
</gene>
<dbReference type="Gene3D" id="3.30.450.20">
    <property type="entry name" value="PAS domain"/>
    <property type="match status" value="3"/>
</dbReference>
<keyword evidence="5" id="KW-0418">Kinase</keyword>
<dbReference type="Proteomes" id="UP000198951">
    <property type="component" value="Unassembled WGS sequence"/>
</dbReference>
<dbReference type="SUPFAM" id="SSF55785">
    <property type="entry name" value="PYP-like sensor domain (PAS domain)"/>
    <property type="match status" value="3"/>
</dbReference>
<evidence type="ECO:0000256" key="2">
    <source>
        <dbReference type="ARBA" id="ARBA00012438"/>
    </source>
</evidence>
<feature type="domain" description="PAC" evidence="8">
    <location>
        <begin position="325"/>
        <end position="379"/>
    </location>
</feature>
<dbReference type="InterPro" id="IPR036890">
    <property type="entry name" value="HATPase_C_sf"/>
</dbReference>
<evidence type="ECO:0000256" key="3">
    <source>
        <dbReference type="ARBA" id="ARBA00022553"/>
    </source>
</evidence>
<organism evidence="9 10">
    <name type="scientific">Flavobacterium gillisiae</name>
    <dbReference type="NCBI Taxonomy" id="150146"/>
    <lineage>
        <taxon>Bacteria</taxon>
        <taxon>Pseudomonadati</taxon>
        <taxon>Bacteroidota</taxon>
        <taxon>Flavobacteriia</taxon>
        <taxon>Flavobacteriales</taxon>
        <taxon>Flavobacteriaceae</taxon>
        <taxon>Flavobacterium</taxon>
    </lineage>
</organism>
<dbReference type="SUPFAM" id="SSF55874">
    <property type="entry name" value="ATPase domain of HSP90 chaperone/DNA topoisomerase II/histidine kinase"/>
    <property type="match status" value="1"/>
</dbReference>
<dbReference type="InterPro" id="IPR052162">
    <property type="entry name" value="Sensor_kinase/Photoreceptor"/>
</dbReference>
<keyword evidence="4" id="KW-0808">Transferase</keyword>
<dbReference type="Pfam" id="PF13426">
    <property type="entry name" value="PAS_9"/>
    <property type="match status" value="3"/>
</dbReference>
<proteinExistence type="predicted"/>
<feature type="domain" description="PAS" evidence="7">
    <location>
        <begin position="253"/>
        <end position="324"/>
    </location>
</feature>
<dbReference type="PRINTS" id="PR00344">
    <property type="entry name" value="BCTRLSENSOR"/>
</dbReference>
<accession>A0A1H4BCB2</accession>
<dbReference type="Gene3D" id="3.30.565.10">
    <property type="entry name" value="Histidine kinase-like ATPase, C-terminal domain"/>
    <property type="match status" value="1"/>
</dbReference>
<evidence type="ECO:0000256" key="1">
    <source>
        <dbReference type="ARBA" id="ARBA00000085"/>
    </source>
</evidence>
<dbReference type="Pfam" id="PF02518">
    <property type="entry name" value="HATPase_c"/>
    <property type="match status" value="1"/>
</dbReference>